<organism evidence="8">
    <name type="scientific">Candidatus Nitrotoga fabula</name>
    <dbReference type="NCBI Taxonomy" id="2182327"/>
    <lineage>
        <taxon>Bacteria</taxon>
        <taxon>Pseudomonadati</taxon>
        <taxon>Pseudomonadota</taxon>
        <taxon>Betaproteobacteria</taxon>
        <taxon>Nitrosomonadales</taxon>
        <taxon>Gallionellaceae</taxon>
        <taxon>Candidatus Nitrotoga</taxon>
    </lineage>
</organism>
<evidence type="ECO:0000256" key="4">
    <source>
        <dbReference type="ARBA" id="ARBA00023172"/>
    </source>
</evidence>
<dbReference type="InterPro" id="IPR002104">
    <property type="entry name" value="Integrase_catalytic"/>
</dbReference>
<dbReference type="InterPro" id="IPR010998">
    <property type="entry name" value="Integrase_recombinase_N"/>
</dbReference>
<dbReference type="PROSITE" id="PS51900">
    <property type="entry name" value="CB"/>
    <property type="match status" value="1"/>
</dbReference>
<dbReference type="InterPro" id="IPR025166">
    <property type="entry name" value="Integrase_DNA_bind_dom"/>
</dbReference>
<feature type="domain" description="Core-binding (CB)" evidence="7">
    <location>
        <begin position="98"/>
        <end position="179"/>
    </location>
</feature>
<dbReference type="InterPro" id="IPR044068">
    <property type="entry name" value="CB"/>
</dbReference>
<evidence type="ECO:0000256" key="1">
    <source>
        <dbReference type="ARBA" id="ARBA00008857"/>
    </source>
</evidence>
<dbReference type="Gene3D" id="1.10.443.10">
    <property type="entry name" value="Intergrase catalytic core"/>
    <property type="match status" value="1"/>
</dbReference>
<sequence>MALTELQIKNVKASDKPVKLSDSEGLYLLVQPNGAKYWRLAYRFAGKQKTLALGVYPRESLADARNKRNDARKVLANGADPGEVRKAANAAKVALANNSFEIVASEWLSKFSANWKESHTRTIKGRLKNDVFPWVGARPIGDISAPELLTVLRRVESRGALSTAHTVRSICGQIFRYAIATGRAQRDPAADLKGAIPPCRVQHLAALTDPVKIGKLMRDIDGYAGTFIVRCAFKLAPLVFLRPIELSRAEWSEICMDKAEWRIPAGKMKMKAAHIIPLSKQAMAILRELQPLTGSGKYLFPNVRTSTKPMAGNTILAAIRNMGYTSTEMTAHGFRHMASTLLNEHGFNRDAIERQLAHKPSGVRATYNAAEYLPERREMMQYWADYLDELAAGADVVAMHRSRAA</sequence>
<dbReference type="CDD" id="cd00801">
    <property type="entry name" value="INT_P4_C"/>
    <property type="match status" value="1"/>
</dbReference>
<evidence type="ECO:0000256" key="5">
    <source>
        <dbReference type="PROSITE-ProRule" id="PRU01248"/>
    </source>
</evidence>
<dbReference type="Gene3D" id="3.30.160.390">
    <property type="entry name" value="Integrase, DNA-binding domain"/>
    <property type="match status" value="1"/>
</dbReference>
<dbReference type="InterPro" id="IPR011010">
    <property type="entry name" value="DNA_brk_join_enz"/>
</dbReference>
<dbReference type="PANTHER" id="PTHR30629:SF2">
    <property type="entry name" value="PROPHAGE INTEGRASE INTS-RELATED"/>
    <property type="match status" value="1"/>
</dbReference>
<dbReference type="Gene3D" id="1.10.150.130">
    <property type="match status" value="1"/>
</dbReference>
<keyword evidence="2" id="KW-0229">DNA integration</keyword>
<dbReference type="Pfam" id="PF22022">
    <property type="entry name" value="Phage_int_M"/>
    <property type="match status" value="1"/>
</dbReference>
<keyword evidence="4" id="KW-0233">DNA recombination</keyword>
<dbReference type="AlphaFoldDB" id="A0A2X0QSQ3"/>
<dbReference type="PANTHER" id="PTHR30629">
    <property type="entry name" value="PROPHAGE INTEGRASE"/>
    <property type="match status" value="1"/>
</dbReference>
<evidence type="ECO:0000313" key="8">
    <source>
        <dbReference type="EMBL" id="SPS05119.1"/>
    </source>
</evidence>
<evidence type="ECO:0000259" key="6">
    <source>
        <dbReference type="PROSITE" id="PS51898"/>
    </source>
</evidence>
<feature type="domain" description="Tyr recombinase" evidence="6">
    <location>
        <begin position="202"/>
        <end position="381"/>
    </location>
</feature>
<accession>A0A2X0QSQ3</accession>
<dbReference type="SUPFAM" id="SSF56349">
    <property type="entry name" value="DNA breaking-rejoining enzymes"/>
    <property type="match status" value="1"/>
</dbReference>
<gene>
    <name evidence="8" type="primary">intB</name>
    <name evidence="8" type="ORF">NITFAB_0708</name>
</gene>
<dbReference type="GO" id="GO:0006310">
    <property type="term" value="P:DNA recombination"/>
    <property type="evidence" value="ECO:0007669"/>
    <property type="project" value="UniProtKB-KW"/>
</dbReference>
<dbReference type="InterPro" id="IPR038488">
    <property type="entry name" value="Integrase_DNA-bd_sf"/>
</dbReference>
<protein>
    <submittedName>
        <fullName evidence="8">Putative prophage P4 integrase</fullName>
    </submittedName>
</protein>
<dbReference type="InterPro" id="IPR053876">
    <property type="entry name" value="Phage_int_M"/>
</dbReference>
<evidence type="ECO:0000259" key="7">
    <source>
        <dbReference type="PROSITE" id="PS51900"/>
    </source>
</evidence>
<dbReference type="PROSITE" id="PS51898">
    <property type="entry name" value="TYR_RECOMBINASE"/>
    <property type="match status" value="1"/>
</dbReference>
<dbReference type="EMBL" id="LS423452">
    <property type="protein sequence ID" value="SPS05119.1"/>
    <property type="molecule type" value="Genomic_DNA"/>
</dbReference>
<reference evidence="8" key="1">
    <citation type="submission" date="2018-05" db="EMBL/GenBank/DDBJ databases">
        <authorList>
            <person name="Lanie J.A."/>
            <person name="Ng W.-L."/>
            <person name="Kazmierczak K.M."/>
            <person name="Andrzejewski T.M."/>
            <person name="Davidsen T.M."/>
            <person name="Wayne K.J."/>
            <person name="Tettelin H."/>
            <person name="Glass J.I."/>
            <person name="Rusch D."/>
            <person name="Podicherti R."/>
            <person name="Tsui H.-C.T."/>
            <person name="Winkler M.E."/>
        </authorList>
    </citation>
    <scope>NUCLEOTIDE SEQUENCE</scope>
    <source>
        <strain evidence="8">KNB</strain>
    </source>
</reference>
<dbReference type="GO" id="GO:0003677">
    <property type="term" value="F:DNA binding"/>
    <property type="evidence" value="ECO:0007669"/>
    <property type="project" value="UniProtKB-UniRule"/>
</dbReference>
<dbReference type="GO" id="GO:0015074">
    <property type="term" value="P:DNA integration"/>
    <property type="evidence" value="ECO:0007669"/>
    <property type="project" value="UniProtKB-KW"/>
</dbReference>
<dbReference type="Pfam" id="PF00589">
    <property type="entry name" value="Phage_integrase"/>
    <property type="match status" value="1"/>
</dbReference>
<keyword evidence="3 5" id="KW-0238">DNA-binding</keyword>
<dbReference type="Pfam" id="PF13356">
    <property type="entry name" value="Arm-DNA-bind_3"/>
    <property type="match status" value="1"/>
</dbReference>
<comment type="similarity">
    <text evidence="1">Belongs to the 'phage' integrase family.</text>
</comment>
<name>A0A2X0QSQ3_9PROT</name>
<proteinExistence type="inferred from homology"/>
<evidence type="ECO:0000256" key="3">
    <source>
        <dbReference type="ARBA" id="ARBA00023125"/>
    </source>
</evidence>
<dbReference type="InterPro" id="IPR013762">
    <property type="entry name" value="Integrase-like_cat_sf"/>
</dbReference>
<evidence type="ECO:0000256" key="2">
    <source>
        <dbReference type="ARBA" id="ARBA00022908"/>
    </source>
</evidence>
<dbReference type="InterPro" id="IPR050808">
    <property type="entry name" value="Phage_Integrase"/>
</dbReference>